<dbReference type="AlphaFoldDB" id="A0A0N8K253"/>
<protein>
    <submittedName>
        <fullName evidence="1">Uncharacterized protein</fullName>
    </submittedName>
</protein>
<dbReference type="Proteomes" id="UP000034805">
    <property type="component" value="Unassembled WGS sequence"/>
</dbReference>
<organism evidence="1 2">
    <name type="scientific">Scleropages formosus</name>
    <name type="common">Asian bonytongue</name>
    <name type="synonym">Osteoglossum formosum</name>
    <dbReference type="NCBI Taxonomy" id="113540"/>
    <lineage>
        <taxon>Eukaryota</taxon>
        <taxon>Metazoa</taxon>
        <taxon>Chordata</taxon>
        <taxon>Craniata</taxon>
        <taxon>Vertebrata</taxon>
        <taxon>Euteleostomi</taxon>
        <taxon>Actinopterygii</taxon>
        <taxon>Neopterygii</taxon>
        <taxon>Teleostei</taxon>
        <taxon>Osteoglossocephala</taxon>
        <taxon>Osteoglossomorpha</taxon>
        <taxon>Osteoglossiformes</taxon>
        <taxon>Osteoglossidae</taxon>
        <taxon>Scleropages</taxon>
    </lineage>
</organism>
<proteinExistence type="predicted"/>
<sequence length="172" mass="18726">CLNTLITAYKLVKKSAPQYLRDLITPYTPVGVLCSSNSSLLAVALSSVRHQKPSGVKGEHSVETALLDVSDALQSDRMEGFSCHLGCGTEEGSFIPMTQTEMEGKHGYPLVRGQHSSSPAVVDVSKGHQSVDQLSIHQHLVVSKPISLMDQTAPPTVNEPRFRLFLMRDVDI</sequence>
<evidence type="ECO:0000313" key="2">
    <source>
        <dbReference type="Proteomes" id="UP000034805"/>
    </source>
</evidence>
<dbReference type="EMBL" id="JARO02000996">
    <property type="protein sequence ID" value="KPP76777.1"/>
    <property type="molecule type" value="Genomic_DNA"/>
</dbReference>
<name>A0A0N8K253_SCLFO</name>
<reference evidence="1 2" key="1">
    <citation type="submission" date="2015-08" db="EMBL/GenBank/DDBJ databases">
        <title>The genome of the Asian arowana (Scleropages formosus).</title>
        <authorList>
            <person name="Tan M.H."/>
            <person name="Gan H.M."/>
            <person name="Croft L.J."/>
            <person name="Austin C.M."/>
        </authorList>
    </citation>
    <scope>NUCLEOTIDE SEQUENCE [LARGE SCALE GENOMIC DNA]</scope>
    <source>
        <strain evidence="1">Aro1</strain>
    </source>
</reference>
<comment type="caution">
    <text evidence="1">The sequence shown here is derived from an EMBL/GenBank/DDBJ whole genome shotgun (WGS) entry which is preliminary data.</text>
</comment>
<feature type="non-terminal residue" evidence="1">
    <location>
        <position position="1"/>
    </location>
</feature>
<evidence type="ECO:0000313" key="1">
    <source>
        <dbReference type="EMBL" id="KPP76777.1"/>
    </source>
</evidence>
<accession>A0A0N8K253</accession>
<gene>
    <name evidence="1" type="ORF">Z043_103851</name>
</gene>